<dbReference type="SUPFAM" id="SSF81333">
    <property type="entry name" value="F1F0 ATP synthase subunit C"/>
    <property type="match status" value="1"/>
</dbReference>
<organism evidence="16 17">
    <name type="scientific">Buchnera aphidicola</name>
    <name type="common">Macrosiphum gaurae</name>
    <dbReference type="NCBI Taxonomy" id="2315801"/>
    <lineage>
        <taxon>Bacteria</taxon>
        <taxon>Pseudomonadati</taxon>
        <taxon>Pseudomonadota</taxon>
        <taxon>Gammaproteobacteria</taxon>
        <taxon>Enterobacterales</taxon>
        <taxon>Erwiniaceae</taxon>
        <taxon>Buchnera</taxon>
    </lineage>
</organism>
<evidence type="ECO:0000256" key="13">
    <source>
        <dbReference type="ARBA" id="ARBA00025198"/>
    </source>
</evidence>
<evidence type="ECO:0000313" key="17">
    <source>
        <dbReference type="Proteomes" id="UP000298716"/>
    </source>
</evidence>
<dbReference type="InterPro" id="IPR035921">
    <property type="entry name" value="F/V-ATP_Csub_sf"/>
</dbReference>
<dbReference type="PRINTS" id="PR00124">
    <property type="entry name" value="ATPASEC"/>
</dbReference>
<dbReference type="InterPro" id="IPR002379">
    <property type="entry name" value="ATPase_proteolipid_c-like_dom"/>
</dbReference>
<comment type="similarity">
    <text evidence="2 14">Belongs to the ATPase C chain family.</text>
</comment>
<keyword evidence="5 14" id="KW-0138">CF(0)</keyword>
<keyword evidence="3 14" id="KW-0813">Transport</keyword>
<dbReference type="InterPro" id="IPR038662">
    <property type="entry name" value="ATP_synth_F0_csu_sf"/>
</dbReference>
<dbReference type="InterPro" id="IPR005953">
    <property type="entry name" value="ATP_synth_csu_bac/chlpt"/>
</dbReference>
<evidence type="ECO:0000256" key="2">
    <source>
        <dbReference type="ARBA" id="ARBA00006704"/>
    </source>
</evidence>
<dbReference type="Proteomes" id="UP000298716">
    <property type="component" value="Chromosome"/>
</dbReference>
<evidence type="ECO:0000256" key="12">
    <source>
        <dbReference type="ARBA" id="ARBA00023310"/>
    </source>
</evidence>
<dbReference type="NCBIfam" id="NF005363">
    <property type="entry name" value="PRK06876.1"/>
    <property type="match status" value="1"/>
</dbReference>
<evidence type="ECO:0000313" key="16">
    <source>
        <dbReference type="EMBL" id="QCI22475.1"/>
    </source>
</evidence>
<dbReference type="GO" id="GO:0033177">
    <property type="term" value="C:proton-transporting two-sector ATPase complex, proton-transporting domain"/>
    <property type="evidence" value="ECO:0007669"/>
    <property type="project" value="InterPro"/>
</dbReference>
<keyword evidence="16" id="KW-0378">Hydrolase</keyword>
<evidence type="ECO:0000256" key="8">
    <source>
        <dbReference type="ARBA" id="ARBA00022989"/>
    </source>
</evidence>
<keyword evidence="4 14" id="KW-1003">Cell membrane</keyword>
<dbReference type="GO" id="GO:0045259">
    <property type="term" value="C:proton-transporting ATP synthase complex"/>
    <property type="evidence" value="ECO:0007669"/>
    <property type="project" value="UniProtKB-KW"/>
</dbReference>
<evidence type="ECO:0000256" key="14">
    <source>
        <dbReference type="HAMAP-Rule" id="MF_01396"/>
    </source>
</evidence>
<dbReference type="Pfam" id="PF00137">
    <property type="entry name" value="ATP-synt_C"/>
    <property type="match status" value="1"/>
</dbReference>
<feature type="transmembrane region" description="Helical" evidence="14">
    <location>
        <begin position="53"/>
        <end position="76"/>
    </location>
</feature>
<evidence type="ECO:0000256" key="5">
    <source>
        <dbReference type="ARBA" id="ARBA00022547"/>
    </source>
</evidence>
<dbReference type="PROSITE" id="PS00605">
    <property type="entry name" value="ATPASE_C"/>
    <property type="match status" value="1"/>
</dbReference>
<protein>
    <recommendedName>
        <fullName evidence="14">ATP synthase subunit c</fullName>
    </recommendedName>
    <alternativeName>
        <fullName evidence="14">ATP synthase F(0) sector subunit c</fullName>
    </alternativeName>
    <alternativeName>
        <fullName evidence="14">F-type ATPase subunit c</fullName>
        <shortName evidence="14">F-ATPase subunit c</shortName>
    </alternativeName>
    <alternativeName>
        <fullName evidence="14">Lipid-binding protein</fullName>
    </alternativeName>
</protein>
<evidence type="ECO:0000256" key="3">
    <source>
        <dbReference type="ARBA" id="ARBA00022448"/>
    </source>
</evidence>
<keyword evidence="9 14" id="KW-0406">Ion transport</keyword>
<keyword evidence="10 14" id="KW-0446">Lipid-binding</keyword>
<dbReference type="AlphaFoldDB" id="A0A4D6YD60"/>
<feature type="domain" description="V-ATPase proteolipid subunit C-like" evidence="15">
    <location>
        <begin position="11"/>
        <end position="74"/>
    </location>
</feature>
<evidence type="ECO:0000256" key="11">
    <source>
        <dbReference type="ARBA" id="ARBA00023136"/>
    </source>
</evidence>
<evidence type="ECO:0000256" key="9">
    <source>
        <dbReference type="ARBA" id="ARBA00023065"/>
    </source>
</evidence>
<dbReference type="FunFam" id="1.20.20.10:FF:000002">
    <property type="entry name" value="ATP synthase subunit c"/>
    <property type="match status" value="1"/>
</dbReference>
<keyword evidence="8 14" id="KW-1133">Transmembrane helix</keyword>
<reference evidence="16 17" key="2">
    <citation type="submission" date="2019-05" db="EMBL/GenBank/DDBJ databases">
        <title>Genome evolution of the obligate endosymbiont Buchnera aphidicola.</title>
        <authorList>
            <person name="Moran N.A."/>
        </authorList>
    </citation>
    <scope>NUCLEOTIDE SEQUENCE [LARGE SCALE GENOMIC DNA]</scope>
    <source>
        <strain evidence="16 17">Mga</strain>
    </source>
</reference>
<comment type="subcellular location">
    <subcellularLocation>
        <location evidence="1 14">Cell membrane</location>
        <topology evidence="1 14">Multi-pass membrane protein</topology>
    </subcellularLocation>
</comment>
<dbReference type="GO" id="GO:0016787">
    <property type="term" value="F:hydrolase activity"/>
    <property type="evidence" value="ECO:0007669"/>
    <property type="project" value="UniProtKB-KW"/>
</dbReference>
<evidence type="ECO:0000256" key="7">
    <source>
        <dbReference type="ARBA" id="ARBA00022781"/>
    </source>
</evidence>
<dbReference type="GO" id="GO:0008289">
    <property type="term" value="F:lipid binding"/>
    <property type="evidence" value="ECO:0007669"/>
    <property type="project" value="UniProtKB-KW"/>
</dbReference>
<gene>
    <name evidence="14" type="primary">atpE</name>
    <name evidence="16" type="ORF">D9V72_00015</name>
</gene>
<keyword evidence="7 14" id="KW-0375">Hydrogen ion transport</keyword>
<keyword evidence="6 14" id="KW-0812">Transmembrane</keyword>
<dbReference type="CDD" id="cd18185">
    <property type="entry name" value="ATP-synt_Fo_c_ATPE"/>
    <property type="match status" value="1"/>
</dbReference>
<keyword evidence="12 14" id="KW-0066">ATP synthesis</keyword>
<dbReference type="HAMAP" id="MF_01396">
    <property type="entry name" value="ATP_synth_c_bact"/>
    <property type="match status" value="1"/>
</dbReference>
<name>A0A4D6YD60_9GAMM</name>
<dbReference type="EMBL" id="CP034867">
    <property type="protein sequence ID" value="QCI22475.1"/>
    <property type="molecule type" value="Genomic_DNA"/>
</dbReference>
<feature type="site" description="Reversibly protonated during proton transport" evidence="14">
    <location>
        <position position="61"/>
    </location>
</feature>
<evidence type="ECO:0000256" key="1">
    <source>
        <dbReference type="ARBA" id="ARBA00004651"/>
    </source>
</evidence>
<reference evidence="16 17" key="1">
    <citation type="submission" date="2018-12" db="EMBL/GenBank/DDBJ databases">
        <authorList>
            <person name="Chong R.A."/>
        </authorList>
    </citation>
    <scope>NUCLEOTIDE SEQUENCE [LARGE SCALE GENOMIC DNA]</scope>
    <source>
        <strain evidence="16 17">Mga</strain>
    </source>
</reference>
<evidence type="ECO:0000256" key="4">
    <source>
        <dbReference type="ARBA" id="ARBA00022475"/>
    </source>
</evidence>
<dbReference type="InterPro" id="IPR000454">
    <property type="entry name" value="ATP_synth_F0_csu"/>
</dbReference>
<dbReference type="NCBIfam" id="TIGR01260">
    <property type="entry name" value="ATP_synt_c"/>
    <property type="match status" value="1"/>
</dbReference>
<dbReference type="InterPro" id="IPR020537">
    <property type="entry name" value="ATP_synth_F0_csu_DDCD_BS"/>
</dbReference>
<dbReference type="Gene3D" id="1.20.20.10">
    <property type="entry name" value="F1F0 ATP synthase subunit C"/>
    <property type="match status" value="1"/>
</dbReference>
<evidence type="ECO:0000256" key="10">
    <source>
        <dbReference type="ARBA" id="ARBA00023121"/>
    </source>
</evidence>
<evidence type="ECO:0000256" key="6">
    <source>
        <dbReference type="ARBA" id="ARBA00022692"/>
    </source>
</evidence>
<proteinExistence type="inferred from homology"/>
<comment type="function">
    <text evidence="14">Key component of the F(0) channel; it plays a direct role in translocation across the membrane. A homomeric c-ring of between 10-14 subunits forms the central stalk rotor element with the F(1) delta and epsilon subunits.</text>
</comment>
<comment type="function">
    <text evidence="13 14">F(1)F(0) ATP synthase produces ATP from ADP in the presence of a proton or sodium gradient. F-type ATPases consist of two structural domains, F(1) containing the extramembraneous catalytic core and F(0) containing the membrane proton channel, linked together by a central stalk and a peripheral stalk. During catalysis, ATP synthesis in the catalytic domain of F(1) is coupled via a rotary mechanism of the central stalk subunits to proton translocation.</text>
</comment>
<feature type="transmembrane region" description="Helical" evidence="14">
    <location>
        <begin position="9"/>
        <end position="33"/>
    </location>
</feature>
<keyword evidence="11 14" id="KW-0472">Membrane</keyword>
<dbReference type="GO" id="GO:0046933">
    <property type="term" value="F:proton-transporting ATP synthase activity, rotational mechanism"/>
    <property type="evidence" value="ECO:0007669"/>
    <property type="project" value="UniProtKB-UniRule"/>
</dbReference>
<dbReference type="RefSeq" id="WP_158354353.1">
    <property type="nucleotide sequence ID" value="NZ_CP034867.1"/>
</dbReference>
<dbReference type="GO" id="GO:0005886">
    <property type="term" value="C:plasma membrane"/>
    <property type="evidence" value="ECO:0007669"/>
    <property type="project" value="UniProtKB-SubCell"/>
</dbReference>
<accession>A0A4D6YD60</accession>
<evidence type="ECO:0000259" key="15">
    <source>
        <dbReference type="Pfam" id="PF00137"/>
    </source>
</evidence>
<dbReference type="OrthoDB" id="9811659at2"/>
<sequence length="79" mass="8282">MENLNVDMLYIAVAIMVGLASIGAAIGIGILGSKFLEGAARQPDLVPLLRTQFFVVMGLVDAIPMIAVGLGLYMLFAVS</sequence>